<dbReference type="Proteomes" id="UP000281245">
    <property type="component" value="Unassembled WGS sequence"/>
</dbReference>
<feature type="region of interest" description="Disordered" evidence="1">
    <location>
        <begin position="107"/>
        <end position="126"/>
    </location>
</feature>
<sequence length="267" mass="29176">MATEPQAHAKAERRGSIGRALERLKAMMKRRHSHNKDLRERASTSTPREQLTTNTTTTTTDAVQHRATTVPGASSQSDPQPPTAQNTTFDEPAESLAVDDRAAIAIDESDNDEPLLPISPQRGGPKDERARLLLQKYGLTYDRHVRAGGAEEPPGKIRRVEKPVQLFQQGRAANGLKRESPQKPMHTIISLHIQVSQYLEEINTCNESTRSPGSECAIPVIAVRPFLSTQRGVARAVITAVAIATETLRGKQPASQIPQSFKPSTSA</sequence>
<evidence type="ECO:0000256" key="1">
    <source>
        <dbReference type="SAM" id="MobiDB-lite"/>
    </source>
</evidence>
<feature type="compositionally biased region" description="Polar residues" evidence="1">
    <location>
        <begin position="71"/>
        <end position="89"/>
    </location>
</feature>
<feature type="compositionally biased region" description="Basic and acidic residues" evidence="1">
    <location>
        <begin position="7"/>
        <end position="25"/>
    </location>
</feature>
<name>A0A3M6WQ75_HORWE</name>
<protein>
    <submittedName>
        <fullName evidence="2">Uncharacterized protein</fullName>
    </submittedName>
</protein>
<gene>
    <name evidence="2" type="ORF">D0869_07615</name>
</gene>
<dbReference type="EMBL" id="QWIJ01000618">
    <property type="protein sequence ID" value="RMX80348.1"/>
    <property type="molecule type" value="Genomic_DNA"/>
</dbReference>
<evidence type="ECO:0000313" key="2">
    <source>
        <dbReference type="EMBL" id="RMX80348.1"/>
    </source>
</evidence>
<dbReference type="OrthoDB" id="5370011at2759"/>
<feature type="region of interest" description="Disordered" evidence="1">
    <location>
        <begin position="1"/>
        <end position="95"/>
    </location>
</feature>
<organism evidence="2 3">
    <name type="scientific">Hortaea werneckii</name>
    <name type="common">Black yeast</name>
    <name type="synonym">Cladosporium werneckii</name>
    <dbReference type="NCBI Taxonomy" id="91943"/>
    <lineage>
        <taxon>Eukaryota</taxon>
        <taxon>Fungi</taxon>
        <taxon>Dikarya</taxon>
        <taxon>Ascomycota</taxon>
        <taxon>Pezizomycotina</taxon>
        <taxon>Dothideomycetes</taxon>
        <taxon>Dothideomycetidae</taxon>
        <taxon>Mycosphaerellales</taxon>
        <taxon>Teratosphaeriaceae</taxon>
        <taxon>Hortaea</taxon>
    </lineage>
</organism>
<comment type="caution">
    <text evidence="2">The sequence shown here is derived from an EMBL/GenBank/DDBJ whole genome shotgun (WGS) entry which is preliminary data.</text>
</comment>
<accession>A0A3M6WQ75</accession>
<reference evidence="2 3" key="1">
    <citation type="journal article" date="2018" name="BMC Genomics">
        <title>Genomic evidence for intraspecific hybridization in a clonal and extremely halotolerant yeast.</title>
        <authorList>
            <person name="Gostincar C."/>
            <person name="Stajich J.E."/>
            <person name="Zupancic J."/>
            <person name="Zalar P."/>
            <person name="Gunde-Cimerman N."/>
        </authorList>
    </citation>
    <scope>NUCLEOTIDE SEQUENCE [LARGE SCALE GENOMIC DNA]</scope>
    <source>
        <strain evidence="2 3">EXF-6656</strain>
    </source>
</reference>
<proteinExistence type="predicted"/>
<evidence type="ECO:0000313" key="3">
    <source>
        <dbReference type="Proteomes" id="UP000281245"/>
    </source>
</evidence>
<dbReference type="AlphaFoldDB" id="A0A3M6WQ75"/>